<feature type="domain" description="Amidohydrolase-related" evidence="4">
    <location>
        <begin position="59"/>
        <end position="345"/>
    </location>
</feature>
<evidence type="ECO:0000313" key="6">
    <source>
        <dbReference type="Proteomes" id="UP000256645"/>
    </source>
</evidence>
<dbReference type="STRING" id="1849047.A0A3D8RAB2"/>
<dbReference type="InterPro" id="IPR006680">
    <property type="entry name" value="Amidohydro-rel"/>
</dbReference>
<dbReference type="SUPFAM" id="SSF51556">
    <property type="entry name" value="Metallo-dependent hydrolases"/>
    <property type="match status" value="1"/>
</dbReference>
<evidence type="ECO:0000256" key="2">
    <source>
        <dbReference type="ARBA" id="ARBA00023239"/>
    </source>
</evidence>
<dbReference type="Gene3D" id="3.20.20.140">
    <property type="entry name" value="Metal-dependent hydrolases"/>
    <property type="match status" value="1"/>
</dbReference>
<dbReference type="GO" id="GO:0016787">
    <property type="term" value="F:hydrolase activity"/>
    <property type="evidence" value="ECO:0007669"/>
    <property type="project" value="InterPro"/>
</dbReference>
<gene>
    <name evidence="5" type="ORF">BP6252_07552</name>
</gene>
<dbReference type="Proteomes" id="UP000256645">
    <property type="component" value="Unassembled WGS sequence"/>
</dbReference>
<comment type="similarity">
    <text evidence="3">Belongs to the metallo-dependent hydrolases superfamily.</text>
</comment>
<dbReference type="PANTHER" id="PTHR21240:SF31">
    <property type="entry name" value="AMIDOHYDROLASE FAMILY PROTEIN (AFU_ORTHOLOGUE AFUA_7G05840)"/>
    <property type="match status" value="1"/>
</dbReference>
<name>A0A3D8RAB2_9HELO</name>
<protein>
    <recommendedName>
        <fullName evidence="4">Amidohydrolase-related domain-containing protein</fullName>
    </recommendedName>
</protein>
<dbReference type="GO" id="GO:0019748">
    <property type="term" value="P:secondary metabolic process"/>
    <property type="evidence" value="ECO:0007669"/>
    <property type="project" value="TreeGrafter"/>
</dbReference>
<dbReference type="GO" id="GO:0016831">
    <property type="term" value="F:carboxy-lyase activity"/>
    <property type="evidence" value="ECO:0007669"/>
    <property type="project" value="UniProtKB-KW"/>
</dbReference>
<accession>A0A3D8RAB2</accession>
<organism evidence="5 6">
    <name type="scientific">Coleophoma cylindrospora</name>
    <dbReference type="NCBI Taxonomy" id="1849047"/>
    <lineage>
        <taxon>Eukaryota</taxon>
        <taxon>Fungi</taxon>
        <taxon>Dikarya</taxon>
        <taxon>Ascomycota</taxon>
        <taxon>Pezizomycotina</taxon>
        <taxon>Leotiomycetes</taxon>
        <taxon>Helotiales</taxon>
        <taxon>Dermateaceae</taxon>
        <taxon>Coleophoma</taxon>
    </lineage>
</organism>
<keyword evidence="6" id="KW-1185">Reference proteome</keyword>
<sequence length="357" mass="40212">MAPKLSMTPPIMPMLGKVVLEEAFQPPFAMEKHTGTNLGLYVYPEREATYVSGISNIADRVTEARETGVGYTICSLTIPGVQGEADPTAAEEFATHSNNWIAEQIKAYPKELGALGAVSMHNPKQAVVEMTRCIKELGFHGIMVNNWQQAIKPNGESTLILYDGPEYDVFWSALEELDVPLYIHPSGPTGAIKDLLYEERPYLIGPPQSFAIDVSTHVLALIINGVFDRHPKAQVIVGHMGERLPYDFDRTHRWLELVEKSRGMIAKKTIYEYFKDNIWLTTSGQFSTVVLQMCVNLVGADRILYSVDYPYECYQDASNWFDNVNLNTRDKLKIGRENAKKLLKLGEYKDCDAPYHQ</sequence>
<keyword evidence="1 3" id="KW-0210">Decarboxylase</keyword>
<evidence type="ECO:0000256" key="1">
    <source>
        <dbReference type="ARBA" id="ARBA00022793"/>
    </source>
</evidence>
<evidence type="ECO:0000259" key="4">
    <source>
        <dbReference type="Pfam" id="PF04909"/>
    </source>
</evidence>
<reference evidence="5 6" key="1">
    <citation type="journal article" date="2018" name="IMA Fungus">
        <title>IMA Genome-F 9: Draft genome sequence of Annulohypoxylon stygium, Aspergillus mulundensis, Berkeleyomyces basicola (syn. Thielaviopsis basicola), Ceratocystis smalleyi, two Cercospora beticola strains, Coleophoma cylindrospora, Fusarium fracticaudum, Phialophora cf. hyalina, and Morchella septimelata.</title>
        <authorList>
            <person name="Wingfield B.D."/>
            <person name="Bills G.F."/>
            <person name="Dong Y."/>
            <person name="Huang W."/>
            <person name="Nel W.J."/>
            <person name="Swalarsk-Parry B.S."/>
            <person name="Vaghefi N."/>
            <person name="Wilken P.M."/>
            <person name="An Z."/>
            <person name="de Beer Z.W."/>
            <person name="De Vos L."/>
            <person name="Chen L."/>
            <person name="Duong T.A."/>
            <person name="Gao Y."/>
            <person name="Hammerbacher A."/>
            <person name="Kikkert J.R."/>
            <person name="Li Y."/>
            <person name="Li H."/>
            <person name="Li K."/>
            <person name="Li Q."/>
            <person name="Liu X."/>
            <person name="Ma X."/>
            <person name="Naidoo K."/>
            <person name="Pethybridge S.J."/>
            <person name="Sun J."/>
            <person name="Steenkamp E.T."/>
            <person name="van der Nest M.A."/>
            <person name="van Wyk S."/>
            <person name="Wingfield M.J."/>
            <person name="Xiong C."/>
            <person name="Yue Q."/>
            <person name="Zhang X."/>
        </authorList>
    </citation>
    <scope>NUCLEOTIDE SEQUENCE [LARGE SCALE GENOMIC DNA]</scope>
    <source>
        <strain evidence="5 6">BP6252</strain>
    </source>
</reference>
<evidence type="ECO:0000313" key="5">
    <source>
        <dbReference type="EMBL" id="RDW70989.1"/>
    </source>
</evidence>
<proteinExistence type="inferred from homology"/>
<evidence type="ECO:0000256" key="3">
    <source>
        <dbReference type="RuleBase" id="RU366045"/>
    </source>
</evidence>
<dbReference type="PANTHER" id="PTHR21240">
    <property type="entry name" value="2-AMINO-3-CARBOXYLMUCONATE-6-SEMIALDEHYDE DECARBOXYLASE"/>
    <property type="match status" value="1"/>
</dbReference>
<dbReference type="EMBL" id="PDLM01000008">
    <property type="protein sequence ID" value="RDW70989.1"/>
    <property type="molecule type" value="Genomic_DNA"/>
</dbReference>
<dbReference type="OrthoDB" id="432010at2759"/>
<dbReference type="InterPro" id="IPR032465">
    <property type="entry name" value="ACMSD"/>
</dbReference>
<keyword evidence="2 3" id="KW-0456">Lyase</keyword>
<dbReference type="InterPro" id="IPR032466">
    <property type="entry name" value="Metal_Hydrolase"/>
</dbReference>
<dbReference type="AlphaFoldDB" id="A0A3D8RAB2"/>
<dbReference type="Pfam" id="PF04909">
    <property type="entry name" value="Amidohydro_2"/>
    <property type="match status" value="1"/>
</dbReference>
<comment type="caution">
    <text evidence="5">The sequence shown here is derived from an EMBL/GenBank/DDBJ whole genome shotgun (WGS) entry which is preliminary data.</text>
</comment>
<dbReference type="GO" id="GO:0005829">
    <property type="term" value="C:cytosol"/>
    <property type="evidence" value="ECO:0007669"/>
    <property type="project" value="TreeGrafter"/>
</dbReference>